<evidence type="ECO:0000313" key="2">
    <source>
        <dbReference type="Proteomes" id="UP000759131"/>
    </source>
</evidence>
<evidence type="ECO:0000313" key="1">
    <source>
        <dbReference type="EMBL" id="CAD7631998.1"/>
    </source>
</evidence>
<sequence length="155" mass="17376">MSYSDERLDSQQLFDYCLLGQQLATNIATSCADTQHNHFFDSGGQQSDNWQTMSDVLTQQMKQLIGFEGKLNDGIQASIQCDQYIQQLMAQSDNQSLIDTNIDEIFDEKLTQIGARSEANVEEKEQYVKLMDVLSEFSVNTGNNGTDNGSDLLNV</sequence>
<dbReference type="EMBL" id="CAJPIZ010010285">
    <property type="protein sequence ID" value="CAG2112428.1"/>
    <property type="molecule type" value="Genomic_DNA"/>
</dbReference>
<name>A0A7R9L185_9ACAR</name>
<protein>
    <submittedName>
        <fullName evidence="1">Uncharacterized protein</fullName>
    </submittedName>
</protein>
<dbReference type="PROSITE" id="PS51257">
    <property type="entry name" value="PROKAR_LIPOPROTEIN"/>
    <property type="match status" value="1"/>
</dbReference>
<proteinExistence type="predicted"/>
<organism evidence="1">
    <name type="scientific">Medioppia subpectinata</name>
    <dbReference type="NCBI Taxonomy" id="1979941"/>
    <lineage>
        <taxon>Eukaryota</taxon>
        <taxon>Metazoa</taxon>
        <taxon>Ecdysozoa</taxon>
        <taxon>Arthropoda</taxon>
        <taxon>Chelicerata</taxon>
        <taxon>Arachnida</taxon>
        <taxon>Acari</taxon>
        <taxon>Acariformes</taxon>
        <taxon>Sarcoptiformes</taxon>
        <taxon>Oribatida</taxon>
        <taxon>Brachypylina</taxon>
        <taxon>Oppioidea</taxon>
        <taxon>Oppiidae</taxon>
        <taxon>Medioppia</taxon>
    </lineage>
</organism>
<keyword evidence="2" id="KW-1185">Reference proteome</keyword>
<dbReference type="Proteomes" id="UP000759131">
    <property type="component" value="Unassembled WGS sequence"/>
</dbReference>
<reference evidence="1" key="1">
    <citation type="submission" date="2020-11" db="EMBL/GenBank/DDBJ databases">
        <authorList>
            <person name="Tran Van P."/>
        </authorList>
    </citation>
    <scope>NUCLEOTIDE SEQUENCE</scope>
</reference>
<accession>A0A7R9L185</accession>
<dbReference type="EMBL" id="OC864860">
    <property type="protein sequence ID" value="CAD7631998.1"/>
    <property type="molecule type" value="Genomic_DNA"/>
</dbReference>
<dbReference type="AlphaFoldDB" id="A0A7R9L185"/>
<gene>
    <name evidence="1" type="ORF">OSB1V03_LOCUS12405</name>
</gene>